<protein>
    <submittedName>
        <fullName evidence="1">Uncharacterized protein</fullName>
    </submittedName>
</protein>
<proteinExistence type="predicted"/>
<organism evidence="1 2">
    <name type="scientific">Caerostris extrusa</name>
    <name type="common">Bark spider</name>
    <name type="synonym">Caerostris bankana</name>
    <dbReference type="NCBI Taxonomy" id="172846"/>
    <lineage>
        <taxon>Eukaryota</taxon>
        <taxon>Metazoa</taxon>
        <taxon>Ecdysozoa</taxon>
        <taxon>Arthropoda</taxon>
        <taxon>Chelicerata</taxon>
        <taxon>Arachnida</taxon>
        <taxon>Araneae</taxon>
        <taxon>Araneomorphae</taxon>
        <taxon>Entelegynae</taxon>
        <taxon>Araneoidea</taxon>
        <taxon>Araneidae</taxon>
        <taxon>Caerostris</taxon>
    </lineage>
</organism>
<reference evidence="1 2" key="1">
    <citation type="submission" date="2021-06" db="EMBL/GenBank/DDBJ databases">
        <title>Caerostris extrusa draft genome.</title>
        <authorList>
            <person name="Kono N."/>
            <person name="Arakawa K."/>
        </authorList>
    </citation>
    <scope>NUCLEOTIDE SEQUENCE [LARGE SCALE GENOMIC DNA]</scope>
</reference>
<accession>A0AAV4XAC1</accession>
<comment type="caution">
    <text evidence="1">The sequence shown here is derived from an EMBL/GenBank/DDBJ whole genome shotgun (WGS) entry which is preliminary data.</text>
</comment>
<dbReference type="Proteomes" id="UP001054945">
    <property type="component" value="Unassembled WGS sequence"/>
</dbReference>
<keyword evidence="2" id="KW-1185">Reference proteome</keyword>
<sequence length="21" mass="2475">MKPNMDIVEDHHVVLPEQVED</sequence>
<dbReference type="EMBL" id="BPLR01017361">
    <property type="protein sequence ID" value="GIY90916.1"/>
    <property type="molecule type" value="Genomic_DNA"/>
</dbReference>
<evidence type="ECO:0000313" key="2">
    <source>
        <dbReference type="Proteomes" id="UP001054945"/>
    </source>
</evidence>
<feature type="non-terminal residue" evidence="1">
    <location>
        <position position="21"/>
    </location>
</feature>
<evidence type="ECO:0000313" key="1">
    <source>
        <dbReference type="EMBL" id="GIY90916.1"/>
    </source>
</evidence>
<name>A0AAV4XAC1_CAEEX</name>
<dbReference type="AlphaFoldDB" id="A0AAV4XAC1"/>
<gene>
    <name evidence="1" type="ORF">CEXT_54301</name>
</gene>